<sequence>VEAGKASKAGVSKSTTLSFHICECNLVTQTKVTKGVSQEKPKHELGMLVGVLLMCFE</sequence>
<protein>
    <submittedName>
        <fullName evidence="1">Uncharacterized protein</fullName>
    </submittedName>
</protein>
<evidence type="ECO:0000313" key="1">
    <source>
        <dbReference type="EMBL" id="JAC80854.1"/>
    </source>
</evidence>
<reference evidence="1" key="1">
    <citation type="submission" date="2014-05" db="EMBL/GenBank/DDBJ databases">
        <title>The transcriptome of the halophilic microalga Tetraselmis sp. GSL018 isolated from the Great Salt Lake, Utah.</title>
        <authorList>
            <person name="Jinkerson R.E."/>
            <person name="D'Adamo S."/>
            <person name="Posewitz M.C."/>
        </authorList>
    </citation>
    <scope>NUCLEOTIDE SEQUENCE</scope>
    <source>
        <strain evidence="1">GSL018</strain>
    </source>
</reference>
<proteinExistence type="predicted"/>
<feature type="non-terminal residue" evidence="1">
    <location>
        <position position="1"/>
    </location>
</feature>
<dbReference type="EMBL" id="GBEZ01004359">
    <property type="protein sequence ID" value="JAC80854.1"/>
    <property type="molecule type" value="Transcribed_RNA"/>
</dbReference>
<organism evidence="1">
    <name type="scientific">Tetraselmis sp. GSL018</name>
    <dbReference type="NCBI Taxonomy" id="582737"/>
    <lineage>
        <taxon>Eukaryota</taxon>
        <taxon>Viridiplantae</taxon>
        <taxon>Chlorophyta</taxon>
        <taxon>core chlorophytes</taxon>
        <taxon>Chlorodendrophyceae</taxon>
        <taxon>Chlorodendrales</taxon>
        <taxon>Chlorodendraceae</taxon>
        <taxon>Tetraselmis</taxon>
    </lineage>
</organism>
<name>A0A061SCS4_9CHLO</name>
<accession>A0A061SCS4</accession>
<dbReference type="AlphaFoldDB" id="A0A061SCS4"/>
<gene>
    <name evidence="1" type="ORF">TSPGSL018_9284</name>
</gene>